<comment type="pathway">
    <text evidence="1">Lipid metabolism; fatty acid biosynthesis.</text>
</comment>
<evidence type="ECO:0000256" key="1">
    <source>
        <dbReference type="ARBA" id="ARBA00005194"/>
    </source>
</evidence>
<dbReference type="PANTHER" id="PTHR42681:SF1">
    <property type="entry name" value="MALONYL-COA-ACYL CARRIER PROTEIN TRANSACYLASE, MITOCHONDRIAL"/>
    <property type="match status" value="1"/>
</dbReference>
<evidence type="ECO:0000256" key="8">
    <source>
        <dbReference type="PIRSR" id="PIRSR000446-1"/>
    </source>
</evidence>
<keyword evidence="5 7" id="KW-0012">Acyltransferase</keyword>
<dbReference type="NCBIfam" id="TIGR00128">
    <property type="entry name" value="fabD"/>
    <property type="match status" value="1"/>
</dbReference>
<evidence type="ECO:0000313" key="11">
    <source>
        <dbReference type="Proteomes" id="UP000298745"/>
    </source>
</evidence>
<evidence type="ECO:0000313" key="10">
    <source>
        <dbReference type="EMBL" id="QCI23882.1"/>
    </source>
</evidence>
<name>A0A4D6Y2U3_9GAMM</name>
<dbReference type="SUPFAM" id="SSF55048">
    <property type="entry name" value="Probable ACP-binding domain of malonyl-CoA ACP transacylase"/>
    <property type="match status" value="1"/>
</dbReference>
<dbReference type="Gene3D" id="3.40.366.10">
    <property type="entry name" value="Malonyl-Coenzyme A Acyl Carrier Protein, domain 2"/>
    <property type="match status" value="1"/>
</dbReference>
<evidence type="ECO:0000256" key="3">
    <source>
        <dbReference type="ARBA" id="ARBA00018953"/>
    </source>
</evidence>
<comment type="similarity">
    <text evidence="7">Belongs to the fabD family.</text>
</comment>
<organism evidence="10 11">
    <name type="scientific">Buchnera aphidicola</name>
    <name type="common">Macrosiphoniella sanborni</name>
    <dbReference type="NCBI Taxonomy" id="1241865"/>
    <lineage>
        <taxon>Bacteria</taxon>
        <taxon>Pseudomonadati</taxon>
        <taxon>Pseudomonadota</taxon>
        <taxon>Gammaproteobacteria</taxon>
        <taxon>Enterobacterales</taxon>
        <taxon>Erwiniaceae</taxon>
        <taxon>Buchnera</taxon>
    </lineage>
</organism>
<evidence type="ECO:0000256" key="7">
    <source>
        <dbReference type="PIRNR" id="PIRNR000446"/>
    </source>
</evidence>
<feature type="active site" evidence="8">
    <location>
        <position position="98"/>
    </location>
</feature>
<keyword evidence="4 7" id="KW-0808">Transferase</keyword>
<dbReference type="SUPFAM" id="SSF52151">
    <property type="entry name" value="FabD/lysophospholipase-like"/>
    <property type="match status" value="1"/>
</dbReference>
<gene>
    <name evidence="10" type="primary">fabD</name>
    <name evidence="10" type="ORF">D9V74_01660</name>
</gene>
<proteinExistence type="inferred from homology"/>
<dbReference type="InterPro" id="IPR001227">
    <property type="entry name" value="Ac_transferase_dom_sf"/>
</dbReference>
<feature type="active site" evidence="8">
    <location>
        <position position="208"/>
    </location>
</feature>
<dbReference type="OrthoDB" id="9808564at2"/>
<evidence type="ECO:0000256" key="5">
    <source>
        <dbReference type="ARBA" id="ARBA00023315"/>
    </source>
</evidence>
<comment type="catalytic activity">
    <reaction evidence="6 7">
        <text>holo-[ACP] + malonyl-CoA = malonyl-[ACP] + CoA</text>
        <dbReference type="Rhea" id="RHEA:41792"/>
        <dbReference type="Rhea" id="RHEA-COMP:9623"/>
        <dbReference type="Rhea" id="RHEA-COMP:9685"/>
        <dbReference type="ChEBI" id="CHEBI:57287"/>
        <dbReference type="ChEBI" id="CHEBI:57384"/>
        <dbReference type="ChEBI" id="CHEBI:64479"/>
        <dbReference type="ChEBI" id="CHEBI:78449"/>
        <dbReference type="EC" id="2.3.1.39"/>
    </reaction>
</comment>
<dbReference type="InterPro" id="IPR024925">
    <property type="entry name" value="Malonyl_CoA-ACP_transAc"/>
</dbReference>
<dbReference type="PANTHER" id="PTHR42681">
    <property type="entry name" value="MALONYL-COA-ACYL CARRIER PROTEIN TRANSACYLASE, MITOCHONDRIAL"/>
    <property type="match status" value="1"/>
</dbReference>
<dbReference type="GO" id="GO:0006633">
    <property type="term" value="P:fatty acid biosynthetic process"/>
    <property type="evidence" value="ECO:0007669"/>
    <property type="project" value="UniProtKB-UniPathway"/>
</dbReference>
<dbReference type="Pfam" id="PF00698">
    <property type="entry name" value="Acyl_transf_1"/>
    <property type="match status" value="1"/>
</dbReference>
<dbReference type="EC" id="2.3.1.39" evidence="2 7"/>
<dbReference type="GO" id="GO:0005829">
    <property type="term" value="C:cytosol"/>
    <property type="evidence" value="ECO:0007669"/>
    <property type="project" value="TreeGrafter"/>
</dbReference>
<evidence type="ECO:0000259" key="9">
    <source>
        <dbReference type="SMART" id="SM00827"/>
    </source>
</evidence>
<accession>A0A4D6Y2U3</accession>
<dbReference type="SMART" id="SM00827">
    <property type="entry name" value="PKS_AT"/>
    <property type="match status" value="1"/>
</dbReference>
<dbReference type="EMBL" id="CP034864">
    <property type="protein sequence ID" value="QCI23882.1"/>
    <property type="molecule type" value="Genomic_DNA"/>
</dbReference>
<reference evidence="10 11" key="2">
    <citation type="submission" date="2019-05" db="EMBL/GenBank/DDBJ databases">
        <title>Genome evolution of the obligate endosymbiont Buchnera aphidicola.</title>
        <authorList>
            <person name="Moran N.A."/>
        </authorList>
    </citation>
    <scope>NUCLEOTIDE SEQUENCE [LARGE SCALE GENOMIC DNA]</scope>
    <source>
        <strain evidence="10 11">Msa</strain>
    </source>
</reference>
<dbReference type="InterPro" id="IPR050858">
    <property type="entry name" value="Mal-CoA-ACP_Trans/PKS_FabD"/>
</dbReference>
<dbReference type="InterPro" id="IPR014043">
    <property type="entry name" value="Acyl_transferase_dom"/>
</dbReference>
<dbReference type="InterPro" id="IPR004410">
    <property type="entry name" value="Malonyl_CoA-ACP_transAc_FabD"/>
</dbReference>
<dbReference type="PIRSF" id="PIRSF000446">
    <property type="entry name" value="Mct"/>
    <property type="match status" value="1"/>
</dbReference>
<dbReference type="InterPro" id="IPR016036">
    <property type="entry name" value="Malonyl_transacylase_ACP-bd"/>
</dbReference>
<dbReference type="UniPathway" id="UPA00094"/>
<evidence type="ECO:0000256" key="6">
    <source>
        <dbReference type="ARBA" id="ARBA00048462"/>
    </source>
</evidence>
<evidence type="ECO:0000256" key="4">
    <source>
        <dbReference type="ARBA" id="ARBA00022679"/>
    </source>
</evidence>
<dbReference type="GO" id="GO:0004314">
    <property type="term" value="F:[acyl-carrier-protein] S-malonyltransferase activity"/>
    <property type="evidence" value="ECO:0007669"/>
    <property type="project" value="UniProtKB-EC"/>
</dbReference>
<dbReference type="Gene3D" id="3.30.70.250">
    <property type="entry name" value="Malonyl-CoA ACP transacylase, ACP-binding"/>
    <property type="match status" value="1"/>
</dbReference>
<protein>
    <recommendedName>
        <fullName evidence="3 7">Malonyl CoA-acyl carrier protein transacylase</fullName>
        <ecNumber evidence="2 7">2.3.1.39</ecNumber>
    </recommendedName>
</protein>
<evidence type="ECO:0000256" key="2">
    <source>
        <dbReference type="ARBA" id="ARBA00013258"/>
    </source>
</evidence>
<reference evidence="10 11" key="1">
    <citation type="submission" date="2018-12" db="EMBL/GenBank/DDBJ databases">
        <authorList>
            <person name="Chong R.A."/>
        </authorList>
    </citation>
    <scope>NUCLEOTIDE SEQUENCE [LARGE SCALE GENOMIC DNA]</scope>
    <source>
        <strain evidence="10 11">Msa</strain>
    </source>
</reference>
<dbReference type="Proteomes" id="UP000298745">
    <property type="component" value="Chromosome"/>
</dbReference>
<dbReference type="AlphaFoldDB" id="A0A4D6Y2U3"/>
<dbReference type="InterPro" id="IPR016035">
    <property type="entry name" value="Acyl_Trfase/lysoPLipase"/>
</dbReference>
<feature type="domain" description="Malonyl-CoA:ACP transacylase (MAT)" evidence="9">
    <location>
        <begin position="11"/>
        <end position="306"/>
    </location>
</feature>
<sequence>MVIIMTSFVMLFPGQGSQYIGMLSSFFYNEKNNIFQNTFNKASDYIHYDLLKLIKEGPEQQLKKSQYTQVAILTASYAIYRFWKYQKGISPLFMSGHSLGEYSALVCSSSIKFLDALNIVFLRGKLMQKITKNKSYSMQAIIGIDKKKIQYICEMISKKRKIVSLASINSNDQIVISGDESAVKKVSSNCKKLGAKHILKINVNIPAHSIFMKPVSKKIEKLLNIITIKPPKIPVINNVDVAIEYTKKNIKNALLRQIYSTVRWKEIIDFIKSKKIFTMLEIGPNQILTNLNKKDHNIIAFNTKNLKNFSTAFNTINLIKK</sequence>